<protein>
    <submittedName>
        <fullName evidence="1">Uncharacterized protein</fullName>
    </submittedName>
</protein>
<dbReference type="RefSeq" id="XP_009840875.1">
    <property type="nucleotide sequence ID" value="XM_009842573.1"/>
</dbReference>
<sequence>MDGKEQVPQVYFTTKATAIYLITADLGALHNTLNITDRCYRRVLLILESAPLDQPLLGRGDKLGRHVEVTVRIELYAVGVDAVDGMNQQVLAVVHPVAGHFDEDSWTVSFGHQLQTQVSLYVLVEDIAPHYELGYLPQHDLHCAIHPWSAGSRKAMVGPQDVLVLRAHLPLEMVGDSLVAHAEHGDLLQHSRQS</sequence>
<name>W4FS62_APHAT</name>
<dbReference type="VEuPathDB" id="FungiDB:H257_14683"/>
<accession>W4FS62</accession>
<evidence type="ECO:0000313" key="1">
    <source>
        <dbReference type="EMBL" id="ETV69659.1"/>
    </source>
</evidence>
<dbReference type="AlphaFoldDB" id="W4FS62"/>
<reference evidence="1" key="1">
    <citation type="submission" date="2013-12" db="EMBL/GenBank/DDBJ databases">
        <title>The Genome Sequence of Aphanomyces astaci APO3.</title>
        <authorList>
            <consortium name="The Broad Institute Genomics Platform"/>
            <person name="Russ C."/>
            <person name="Tyler B."/>
            <person name="van West P."/>
            <person name="Dieguez-Uribeondo J."/>
            <person name="Young S.K."/>
            <person name="Zeng Q."/>
            <person name="Gargeya S."/>
            <person name="Fitzgerald M."/>
            <person name="Abouelleil A."/>
            <person name="Alvarado L."/>
            <person name="Chapman S.B."/>
            <person name="Gainer-Dewar J."/>
            <person name="Goldberg J."/>
            <person name="Griggs A."/>
            <person name="Gujja S."/>
            <person name="Hansen M."/>
            <person name="Howarth C."/>
            <person name="Imamovic A."/>
            <person name="Ireland A."/>
            <person name="Larimer J."/>
            <person name="McCowan C."/>
            <person name="Murphy C."/>
            <person name="Pearson M."/>
            <person name="Poon T.W."/>
            <person name="Priest M."/>
            <person name="Roberts A."/>
            <person name="Saif S."/>
            <person name="Shea T."/>
            <person name="Sykes S."/>
            <person name="Wortman J."/>
            <person name="Nusbaum C."/>
            <person name="Birren B."/>
        </authorList>
    </citation>
    <scope>NUCLEOTIDE SEQUENCE [LARGE SCALE GENOMIC DNA]</scope>
    <source>
        <strain evidence="1">APO3</strain>
    </source>
</reference>
<dbReference type="GeneID" id="20816679"/>
<proteinExistence type="predicted"/>
<organism evidence="1">
    <name type="scientific">Aphanomyces astaci</name>
    <name type="common">Crayfish plague agent</name>
    <dbReference type="NCBI Taxonomy" id="112090"/>
    <lineage>
        <taxon>Eukaryota</taxon>
        <taxon>Sar</taxon>
        <taxon>Stramenopiles</taxon>
        <taxon>Oomycota</taxon>
        <taxon>Saprolegniomycetes</taxon>
        <taxon>Saprolegniales</taxon>
        <taxon>Verrucalvaceae</taxon>
        <taxon>Aphanomyces</taxon>
    </lineage>
</organism>
<dbReference type="EMBL" id="KI913173">
    <property type="protein sequence ID" value="ETV69659.1"/>
    <property type="molecule type" value="Genomic_DNA"/>
</dbReference>
<gene>
    <name evidence="1" type="ORF">H257_14683</name>
</gene>